<evidence type="ECO:0000259" key="10">
    <source>
        <dbReference type="Pfam" id="PF02518"/>
    </source>
</evidence>
<feature type="transmembrane region" description="Helical" evidence="9">
    <location>
        <begin position="60"/>
        <end position="82"/>
    </location>
</feature>
<evidence type="ECO:0000256" key="4">
    <source>
        <dbReference type="ARBA" id="ARBA00022679"/>
    </source>
</evidence>
<keyword evidence="9" id="KW-1133">Transmembrane helix</keyword>
<sequence length="380" mass="39592">MLNRLLLRAGQIGVLGTMALLGLVEMTSGGLRSSPLIGLQVAVAIAVAVVWLPLRPPGALVLPVGAIVVSLVSLLITAVLVLDETRSSLWGLAETVGMLGMLGVMTRNAPARWAAAAVLVSLVAVSLMPLRSGTDPVLITFCLVQALGGAAAISVGFILRNLETNRRLGLESVRAEQRAEFARDLHDFIAHHVTGIVVQAQGARFIAGQNPQVLLALEQIEKAGAETMASMRRMVGVLRDPHSRPDAPLAPIAGVPDLPALVEQFTAAGGPVARLHLDGDAHGLPVEVSTSAYRVVMEALTNVRRHAPGAPAVEVLLRRTPKVLLVRVANDGPPRPPASRDRSGYGLAGLAERIRAVGGQMSAGPGVDGGWVVDAALPLS</sequence>
<keyword evidence="9" id="KW-0812">Transmembrane</keyword>
<keyword evidence="6 12" id="KW-0418">Kinase</keyword>
<feature type="transmembrane region" description="Helical" evidence="9">
    <location>
        <begin position="111"/>
        <end position="130"/>
    </location>
</feature>
<accession>A0ABY8WSV6</accession>
<dbReference type="SUPFAM" id="SSF55874">
    <property type="entry name" value="ATPase domain of HSP90 chaperone/DNA topoisomerase II/histidine kinase"/>
    <property type="match status" value="1"/>
</dbReference>
<keyword evidence="4" id="KW-0808">Transferase</keyword>
<feature type="transmembrane region" description="Helical" evidence="9">
    <location>
        <begin position="36"/>
        <end position="54"/>
    </location>
</feature>
<evidence type="ECO:0000256" key="5">
    <source>
        <dbReference type="ARBA" id="ARBA00022741"/>
    </source>
</evidence>
<dbReference type="InterPro" id="IPR011712">
    <property type="entry name" value="Sig_transdc_His_kin_sub3_dim/P"/>
</dbReference>
<name>A0ABY8WSV6_9ACTN</name>
<keyword evidence="13" id="KW-1185">Reference proteome</keyword>
<feature type="domain" description="Histidine kinase/HSP90-like ATPase" evidence="10">
    <location>
        <begin position="290"/>
        <end position="379"/>
    </location>
</feature>
<keyword evidence="9" id="KW-0472">Membrane</keyword>
<dbReference type="EMBL" id="CP126980">
    <property type="protein sequence ID" value="WIN00533.1"/>
    <property type="molecule type" value="Genomic_DNA"/>
</dbReference>
<dbReference type="Gene3D" id="3.30.565.10">
    <property type="entry name" value="Histidine kinase-like ATPase, C-terminal domain"/>
    <property type="match status" value="1"/>
</dbReference>
<dbReference type="Gene3D" id="1.20.5.1930">
    <property type="match status" value="1"/>
</dbReference>
<dbReference type="InterPro" id="IPR036890">
    <property type="entry name" value="HATPase_C_sf"/>
</dbReference>
<evidence type="ECO:0000256" key="7">
    <source>
        <dbReference type="ARBA" id="ARBA00022840"/>
    </source>
</evidence>
<organism evidence="12 13">
    <name type="scientific">Actinoplanes oblitus</name>
    <dbReference type="NCBI Taxonomy" id="3040509"/>
    <lineage>
        <taxon>Bacteria</taxon>
        <taxon>Bacillati</taxon>
        <taxon>Actinomycetota</taxon>
        <taxon>Actinomycetes</taxon>
        <taxon>Micromonosporales</taxon>
        <taxon>Micromonosporaceae</taxon>
        <taxon>Actinoplanes</taxon>
    </lineage>
</organism>
<evidence type="ECO:0000256" key="9">
    <source>
        <dbReference type="SAM" id="Phobius"/>
    </source>
</evidence>
<evidence type="ECO:0000313" key="12">
    <source>
        <dbReference type="EMBL" id="WIN00533.1"/>
    </source>
</evidence>
<dbReference type="CDD" id="cd16917">
    <property type="entry name" value="HATPase_UhpB-NarQ-NarX-like"/>
    <property type="match status" value="1"/>
</dbReference>
<feature type="transmembrane region" description="Helical" evidence="9">
    <location>
        <begin position="137"/>
        <end position="159"/>
    </location>
</feature>
<dbReference type="Proteomes" id="UP001240150">
    <property type="component" value="Chromosome"/>
</dbReference>
<proteinExistence type="predicted"/>
<evidence type="ECO:0000256" key="2">
    <source>
        <dbReference type="ARBA" id="ARBA00012438"/>
    </source>
</evidence>
<dbReference type="InterPro" id="IPR003594">
    <property type="entry name" value="HATPase_dom"/>
</dbReference>
<dbReference type="EC" id="2.7.13.3" evidence="2"/>
<evidence type="ECO:0000256" key="6">
    <source>
        <dbReference type="ARBA" id="ARBA00022777"/>
    </source>
</evidence>
<dbReference type="GO" id="GO:0016301">
    <property type="term" value="F:kinase activity"/>
    <property type="evidence" value="ECO:0007669"/>
    <property type="project" value="UniProtKB-KW"/>
</dbReference>
<evidence type="ECO:0000259" key="11">
    <source>
        <dbReference type="Pfam" id="PF07730"/>
    </source>
</evidence>
<reference evidence="12 13" key="1">
    <citation type="submission" date="2023-06" db="EMBL/GenBank/DDBJ databases">
        <authorList>
            <person name="Yushchuk O."/>
            <person name="Binda E."/>
            <person name="Ruckert-Reed C."/>
            <person name="Fedorenko V."/>
            <person name="Kalinowski J."/>
            <person name="Marinelli F."/>
        </authorList>
    </citation>
    <scope>NUCLEOTIDE SEQUENCE [LARGE SCALE GENOMIC DNA]</scope>
    <source>
        <strain evidence="12 13">NRRL 3884</strain>
    </source>
</reference>
<dbReference type="Pfam" id="PF02518">
    <property type="entry name" value="HATPase_c"/>
    <property type="match status" value="1"/>
</dbReference>
<protein>
    <recommendedName>
        <fullName evidence="2">histidine kinase</fullName>
        <ecNumber evidence="2">2.7.13.3</ecNumber>
    </recommendedName>
</protein>
<feature type="transmembrane region" description="Helical" evidence="9">
    <location>
        <begin position="6"/>
        <end position="24"/>
    </location>
</feature>
<keyword evidence="3" id="KW-0597">Phosphoprotein</keyword>
<dbReference type="PANTHER" id="PTHR24421">
    <property type="entry name" value="NITRATE/NITRITE SENSOR PROTEIN NARX-RELATED"/>
    <property type="match status" value="1"/>
</dbReference>
<keyword evidence="8" id="KW-0902">Two-component regulatory system</keyword>
<evidence type="ECO:0000256" key="1">
    <source>
        <dbReference type="ARBA" id="ARBA00000085"/>
    </source>
</evidence>
<evidence type="ECO:0000256" key="8">
    <source>
        <dbReference type="ARBA" id="ARBA00023012"/>
    </source>
</evidence>
<dbReference type="InterPro" id="IPR050482">
    <property type="entry name" value="Sensor_HK_TwoCompSys"/>
</dbReference>
<keyword evidence="7" id="KW-0067">ATP-binding</keyword>
<gene>
    <name evidence="12" type="ORF">ACTOB_004246</name>
</gene>
<dbReference type="PANTHER" id="PTHR24421:SF10">
    <property type="entry name" value="NITRATE_NITRITE SENSOR PROTEIN NARQ"/>
    <property type="match status" value="1"/>
</dbReference>
<evidence type="ECO:0000313" key="13">
    <source>
        <dbReference type="Proteomes" id="UP001240150"/>
    </source>
</evidence>
<dbReference type="Pfam" id="PF07730">
    <property type="entry name" value="HisKA_3"/>
    <property type="match status" value="1"/>
</dbReference>
<dbReference type="RefSeq" id="WP_284922062.1">
    <property type="nucleotide sequence ID" value="NZ_CP126980.1"/>
</dbReference>
<comment type="catalytic activity">
    <reaction evidence="1">
        <text>ATP + protein L-histidine = ADP + protein N-phospho-L-histidine.</text>
        <dbReference type="EC" id="2.7.13.3"/>
    </reaction>
</comment>
<feature type="domain" description="Signal transduction histidine kinase subgroup 3 dimerisation and phosphoacceptor" evidence="11">
    <location>
        <begin position="178"/>
        <end position="241"/>
    </location>
</feature>
<keyword evidence="5" id="KW-0547">Nucleotide-binding</keyword>
<evidence type="ECO:0000256" key="3">
    <source>
        <dbReference type="ARBA" id="ARBA00022553"/>
    </source>
</evidence>